<keyword evidence="2" id="KW-1185">Reference proteome</keyword>
<evidence type="ECO:0000313" key="2">
    <source>
        <dbReference type="Proteomes" id="UP000676565"/>
    </source>
</evidence>
<name>A0ABS5C109_9BACT</name>
<organism evidence="1 2">
    <name type="scientific">Gemmata palustris</name>
    <dbReference type="NCBI Taxonomy" id="2822762"/>
    <lineage>
        <taxon>Bacteria</taxon>
        <taxon>Pseudomonadati</taxon>
        <taxon>Planctomycetota</taxon>
        <taxon>Planctomycetia</taxon>
        <taxon>Gemmatales</taxon>
        <taxon>Gemmataceae</taxon>
        <taxon>Gemmata</taxon>
    </lineage>
</organism>
<gene>
    <name evidence="1" type="ORF">J8F10_30735</name>
</gene>
<dbReference type="Proteomes" id="UP000676565">
    <property type="component" value="Unassembled WGS sequence"/>
</dbReference>
<accession>A0ABS5C109</accession>
<protein>
    <submittedName>
        <fullName evidence="1">Uncharacterized protein</fullName>
    </submittedName>
</protein>
<comment type="caution">
    <text evidence="1">The sequence shown here is derived from an EMBL/GenBank/DDBJ whole genome shotgun (WGS) entry which is preliminary data.</text>
</comment>
<reference evidence="1 2" key="1">
    <citation type="submission" date="2021-04" db="EMBL/GenBank/DDBJ databases">
        <authorList>
            <person name="Ivanova A."/>
        </authorList>
    </citation>
    <scope>NUCLEOTIDE SEQUENCE [LARGE SCALE GENOMIC DNA]</scope>
    <source>
        <strain evidence="1 2">G18</strain>
    </source>
</reference>
<dbReference type="EMBL" id="JAGKQQ010000001">
    <property type="protein sequence ID" value="MBP3959644.1"/>
    <property type="molecule type" value="Genomic_DNA"/>
</dbReference>
<evidence type="ECO:0000313" key="1">
    <source>
        <dbReference type="EMBL" id="MBP3959644.1"/>
    </source>
</evidence>
<sequence length="82" mass="9188">MCRDIFGNPFRPVAFSPDWRTSTTVTLAAQMYESRDFSAMPILADAIQDAGCDNDDILNHCRDANQVHVRGCWVVDLVLGKE</sequence>
<proteinExistence type="predicted"/>